<evidence type="ECO:0000313" key="1">
    <source>
        <dbReference type="EMBL" id="KAJ3556322.1"/>
    </source>
</evidence>
<gene>
    <name evidence="1" type="ORF">NM688_g2090</name>
</gene>
<sequence length="1380" mass="153766">MASVGTETIVSLEEERGVMSEPENQDPKAKRRRIFGRSAESSSLKEKATSLKESKESSSTRHSKDSSAATLNDGSSKLSAGDEVPPMRRHSKKKSTDDRDKKADRLSLFGGSFSGAIVKKARKPVPRLSSGGLSEKSEKGEKDKDKEKTKEKTDKADHSDKPEKGEKGDHDWTSLATFTRMRHHSERRVSGRPSTSDGAVRKEKDKRRESSSPRDTALLRKRTSSMSDGARTPNPAVQAGGMVIKPGRSILEQIGTPDHNGWMRKKSDHYSSWKLRYFVLKGPHLYCLKSNDRSETKIKGYINIVGYKVIADENIDPGRYGFRIVHDSDKTHYFSHDEQMVIREWMKALMKATISRDFTNPVVSSSNIPTIPLTVAQAMNPSPRPPSPTARAATQRAHRRENPNQLSSRDAQILLMGQKSPSLNSPSLNSPSLNGSFQDGERTRAESFFTTNAVPSKASEPASPKRPLTPKAPAPPRPSREMRRKVTSPPPEVSDVARHRRSESNRGIHQDNGVLDDSLIDWANSHLPHALQITDPSGPLCGGLGLLRIAEDIKGVPSSPPVPDSAFPSASNDEKLDGLFALFDYLLDNDVKIGAVSINDIRQNSKPKIIQILHALRSWEEKRQAVNSSLSHAQSGAGYMSGPVSDVRALTTSLDSSSSTAMSLDIQSLQSILLTGNWIDTTQESSWLHDLTRDVVNGAFREVLTSSRSRDFFAIHQSLTDVSDRPLDQWFEFASSSEITEEQEFLRLLLAIACLQAFLQVNWTGPDLNLKASDILTVPSTLASDVTEELLQQKSLNELAYGGEPAYHLAELSLLLRLAKILLELPYIHCRSAAWWRLRAWLVHEHVLDEPAATPAEVLAGLQSPEQFVTSDADLDGRVLLEQGLLNHTLSQDKAAAELFVRAARATQLEYELTGALGKRTKFQNQAITQLVLLAESRPRDRDATSEHKHKTAGVAMPETLALNDDTLLEQTQFTSSFPAAPGSRLAHLDPSNQPPLDPLDQCILLAMCLNVKNTSPAHGLTAEQMAPYVDRVIAHARNWSVHTMALLLRSRLEAARTRTVERSTLQLQALVDQMPTADSTVQERLRYIHDLCMPSKWELQRELALRFFGLGVVKSALEIFERLEMWEEVVKCWQSMERPEKGIAVVRDLLEGRKAEAEIVIAREKATTDSRKQYVDAAREAKLWCLLGDLEPANAVEHYTKAWEISKHTSGRAMRSLGGYYFARGDFDNTITCLRHAVAINPLLTRSWFILGCAYVRKEDWEGARDAFTRCIAIDDEDGESWNNLASVYLRMGEAGHRIEAEQDGDDELESAAGNLSISANEQNERIPFTNRLLAFRALKQGLRFNYDNWRMWSNYMIVAMDVGELSEACRALGLDRCR</sequence>
<reference evidence="1" key="1">
    <citation type="submission" date="2022-07" db="EMBL/GenBank/DDBJ databases">
        <title>Genome Sequence of Phlebia brevispora.</title>
        <authorList>
            <person name="Buettner E."/>
        </authorList>
    </citation>
    <scope>NUCLEOTIDE SEQUENCE</scope>
    <source>
        <strain evidence="1">MPL23</strain>
    </source>
</reference>
<dbReference type="EMBL" id="JANHOG010000252">
    <property type="protein sequence ID" value="KAJ3556322.1"/>
    <property type="molecule type" value="Genomic_DNA"/>
</dbReference>
<organism evidence="1 2">
    <name type="scientific">Phlebia brevispora</name>
    <dbReference type="NCBI Taxonomy" id="194682"/>
    <lineage>
        <taxon>Eukaryota</taxon>
        <taxon>Fungi</taxon>
        <taxon>Dikarya</taxon>
        <taxon>Basidiomycota</taxon>
        <taxon>Agaricomycotina</taxon>
        <taxon>Agaricomycetes</taxon>
        <taxon>Polyporales</taxon>
        <taxon>Meruliaceae</taxon>
        <taxon>Phlebia</taxon>
    </lineage>
</organism>
<comment type="caution">
    <text evidence="1">The sequence shown here is derived from an EMBL/GenBank/DDBJ whole genome shotgun (WGS) entry which is preliminary data.</text>
</comment>
<protein>
    <submittedName>
        <fullName evidence="1">Uncharacterized protein</fullName>
    </submittedName>
</protein>
<dbReference type="Proteomes" id="UP001148662">
    <property type="component" value="Unassembled WGS sequence"/>
</dbReference>
<keyword evidence="2" id="KW-1185">Reference proteome</keyword>
<name>A0ACC1T9N1_9APHY</name>
<proteinExistence type="predicted"/>
<accession>A0ACC1T9N1</accession>
<evidence type="ECO:0000313" key="2">
    <source>
        <dbReference type="Proteomes" id="UP001148662"/>
    </source>
</evidence>